<dbReference type="GO" id="GO:0006779">
    <property type="term" value="P:porphyrin-containing compound biosynthetic process"/>
    <property type="evidence" value="ECO:0007669"/>
    <property type="project" value="TreeGrafter"/>
</dbReference>
<dbReference type="GO" id="GO:0051539">
    <property type="term" value="F:4 iron, 4 sulfur cluster binding"/>
    <property type="evidence" value="ECO:0007669"/>
    <property type="project" value="TreeGrafter"/>
</dbReference>
<dbReference type="GO" id="GO:0003824">
    <property type="term" value="F:catalytic activity"/>
    <property type="evidence" value="ECO:0007669"/>
    <property type="project" value="InterPro"/>
</dbReference>
<dbReference type="GO" id="GO:0005737">
    <property type="term" value="C:cytoplasm"/>
    <property type="evidence" value="ECO:0007669"/>
    <property type="project" value="TreeGrafter"/>
</dbReference>
<dbReference type="Proteomes" id="UP000183995">
    <property type="component" value="Unassembled WGS sequence"/>
</dbReference>
<gene>
    <name evidence="2" type="ORF">SAMN02745823_03206</name>
</gene>
<dbReference type="InterPro" id="IPR058240">
    <property type="entry name" value="rSAM_sf"/>
</dbReference>
<dbReference type="SUPFAM" id="SSF102114">
    <property type="entry name" value="Radical SAM enzymes"/>
    <property type="match status" value="1"/>
</dbReference>
<accession>A0A1M5Z4C2</accession>
<dbReference type="InterPro" id="IPR006638">
    <property type="entry name" value="Elp3/MiaA/NifB-like_rSAM"/>
</dbReference>
<dbReference type="Pfam" id="PF04055">
    <property type="entry name" value="Radical_SAM"/>
    <property type="match status" value="1"/>
</dbReference>
<dbReference type="PROSITE" id="PS51918">
    <property type="entry name" value="RADICAL_SAM"/>
    <property type="match status" value="1"/>
</dbReference>
<dbReference type="InterPro" id="IPR023995">
    <property type="entry name" value="HemZ"/>
</dbReference>
<reference evidence="2 3" key="1">
    <citation type="submission" date="2016-11" db="EMBL/GenBank/DDBJ databases">
        <authorList>
            <person name="Jaros S."/>
            <person name="Januszkiewicz K."/>
            <person name="Wedrychowicz H."/>
        </authorList>
    </citation>
    <scope>NUCLEOTIDE SEQUENCE [LARGE SCALE GENOMIC DNA]</scope>
    <source>
        <strain evidence="2 3">DSM 10068</strain>
    </source>
</reference>
<dbReference type="Gene3D" id="3.80.30.20">
    <property type="entry name" value="tm_1862 like domain"/>
    <property type="match status" value="1"/>
</dbReference>
<dbReference type="SFLD" id="SFLDS00029">
    <property type="entry name" value="Radical_SAM"/>
    <property type="match status" value="1"/>
</dbReference>
<dbReference type="STRING" id="1123282.SAMN02745823_03206"/>
<dbReference type="PANTHER" id="PTHR13932:SF1">
    <property type="entry name" value="OXYGEN-INDEPENDENT COPROPORPHYRINOGEN-III OXIDASE-LIKE PROTEIN HEMZ"/>
    <property type="match status" value="1"/>
</dbReference>
<dbReference type="SFLD" id="SFLDF00310">
    <property type="entry name" value="oxygen-independent_coproporphy"/>
    <property type="match status" value="1"/>
</dbReference>
<keyword evidence="3" id="KW-1185">Reference proteome</keyword>
<proteinExistence type="predicted"/>
<evidence type="ECO:0000313" key="3">
    <source>
        <dbReference type="Proteomes" id="UP000183995"/>
    </source>
</evidence>
<sequence>MILELKGHDYKYAVEQIMLMMYPDERPVYGIAGADTLSAEVCLTYGETCATAVTRVYSGDRVYRGLSRARRALLTDKLAADRLLQKILKLSFYKAAREATGKTPVWGALTGIRPGKLASGLLERGFTERRARAVLENEYFVSPERAALCIDTARASLDVKKTLEARDIALYVGIPFCPTRCHYCSFVSHSVEKSIKLIAPFLEALHREIDALAPLVHDLGLNVAAVYIGGGTPTTLDDRQLDRLMVKLRASFDLTNIREYTVEAGRPDTITPEKLEAIRRNGADRISINPQSMSDGVLRAIGRRHTAQDMVNAVARARAAGFDCINMDLIAGLPADTAGTFASSLDAVLSLDPENVTVHTLALKKGTRLTLEGTDLPGAGEVSAMLDYAGERLRGGGYEPYYLYRQKFMSGGFENVGWCREGSASLYNILIMEELATILALGGGGVTKLVRQDSGRIERIFNLKYPYEYIENIDRVLEHKARIVPFCSGQLSSHG</sequence>
<evidence type="ECO:0000313" key="2">
    <source>
        <dbReference type="EMBL" id="SHI19070.1"/>
    </source>
</evidence>
<dbReference type="InterPro" id="IPR007197">
    <property type="entry name" value="rSAM"/>
</dbReference>
<dbReference type="SFLD" id="SFLDG01082">
    <property type="entry name" value="B12-binding_domain_containing"/>
    <property type="match status" value="1"/>
</dbReference>
<dbReference type="InterPro" id="IPR034505">
    <property type="entry name" value="Coproporphyrinogen-III_oxidase"/>
</dbReference>
<dbReference type="InterPro" id="IPR023404">
    <property type="entry name" value="rSAM_horseshoe"/>
</dbReference>
<organism evidence="2 3">
    <name type="scientific">Sporobacter termitidis DSM 10068</name>
    <dbReference type="NCBI Taxonomy" id="1123282"/>
    <lineage>
        <taxon>Bacteria</taxon>
        <taxon>Bacillati</taxon>
        <taxon>Bacillota</taxon>
        <taxon>Clostridia</taxon>
        <taxon>Eubacteriales</taxon>
        <taxon>Oscillospiraceae</taxon>
        <taxon>Sporobacter</taxon>
    </lineage>
</organism>
<protein>
    <submittedName>
        <fullName evidence="2">Oxygen-independent coproporphyrinogen-3 oxidase</fullName>
    </submittedName>
</protein>
<evidence type="ECO:0000259" key="1">
    <source>
        <dbReference type="PROSITE" id="PS51918"/>
    </source>
</evidence>
<dbReference type="AlphaFoldDB" id="A0A1M5Z4C2"/>
<dbReference type="PANTHER" id="PTHR13932">
    <property type="entry name" value="COPROPORPHYRINIGEN III OXIDASE"/>
    <property type="match status" value="1"/>
</dbReference>
<dbReference type="CDD" id="cd01335">
    <property type="entry name" value="Radical_SAM"/>
    <property type="match status" value="1"/>
</dbReference>
<feature type="domain" description="Radical SAM core" evidence="1">
    <location>
        <begin position="160"/>
        <end position="392"/>
    </location>
</feature>
<dbReference type="SMART" id="SM00729">
    <property type="entry name" value="Elp3"/>
    <property type="match status" value="1"/>
</dbReference>
<dbReference type="NCBIfam" id="TIGR03994">
    <property type="entry name" value="rSAM_HemZ"/>
    <property type="match status" value="1"/>
</dbReference>
<dbReference type="RefSeq" id="WP_073081087.1">
    <property type="nucleotide sequence ID" value="NZ_FQXV01000013.1"/>
</dbReference>
<dbReference type="SFLD" id="SFLDG01065">
    <property type="entry name" value="anaerobic_coproporphyrinogen-I"/>
    <property type="match status" value="1"/>
</dbReference>
<dbReference type="EMBL" id="FQXV01000013">
    <property type="protein sequence ID" value="SHI19070.1"/>
    <property type="molecule type" value="Genomic_DNA"/>
</dbReference>
<name>A0A1M5Z4C2_9FIRM</name>
<dbReference type="OrthoDB" id="9808022at2"/>